<dbReference type="SMART" id="SM00320">
    <property type="entry name" value="WD40"/>
    <property type="match status" value="5"/>
</dbReference>
<dbReference type="EMBL" id="CAKKLH010000005">
    <property type="protein sequence ID" value="CAH0098676.1"/>
    <property type="molecule type" value="Genomic_DNA"/>
</dbReference>
<feature type="domain" description="DDB1- and CUL4-associated factor 12 beta-propeller" evidence="12">
    <location>
        <begin position="122"/>
        <end position="256"/>
    </location>
</feature>
<feature type="domain" description="DDB1- and CUL4-associated factor 12 beta-propeller" evidence="12">
    <location>
        <begin position="273"/>
        <end position="462"/>
    </location>
</feature>
<dbReference type="InterPro" id="IPR051191">
    <property type="entry name" value="DCAF12"/>
</dbReference>
<feature type="region of interest" description="Disordered" evidence="11">
    <location>
        <begin position="20"/>
        <end position="64"/>
    </location>
</feature>
<dbReference type="AlphaFoldDB" id="A0A8J2RAN8"/>
<name>A0A8J2RAN8_9CRUS</name>
<accession>A0A8J2RAN8</accession>
<dbReference type="Proteomes" id="UP000789390">
    <property type="component" value="Unassembled WGS sequence"/>
</dbReference>
<evidence type="ECO:0000256" key="11">
    <source>
        <dbReference type="SAM" id="MobiDB-lite"/>
    </source>
</evidence>
<evidence type="ECO:0000256" key="1">
    <source>
        <dbReference type="ARBA" id="ARBA00004123"/>
    </source>
</evidence>
<keyword evidence="8" id="KW-0539">Nucleus</keyword>
<evidence type="ECO:0000256" key="10">
    <source>
        <dbReference type="PROSITE-ProRule" id="PRU00221"/>
    </source>
</evidence>
<evidence type="ECO:0000256" key="4">
    <source>
        <dbReference type="ARBA" id="ARBA00022490"/>
    </source>
</evidence>
<keyword evidence="5 10" id="KW-0853">WD repeat</keyword>
<evidence type="ECO:0000256" key="5">
    <source>
        <dbReference type="ARBA" id="ARBA00022574"/>
    </source>
</evidence>
<comment type="subcellular location">
    <subcellularLocation>
        <location evidence="2">Cytoplasm</location>
    </subcellularLocation>
    <subcellularLocation>
        <location evidence="1">Nucleus</location>
    </subcellularLocation>
</comment>
<dbReference type="PANTHER" id="PTHR19860:SF16">
    <property type="entry name" value="DDB1- AND CUL4-ASSOCIATED FACTOR 12"/>
    <property type="match status" value="1"/>
</dbReference>
<feature type="repeat" description="WD" evidence="10">
    <location>
        <begin position="221"/>
        <end position="261"/>
    </location>
</feature>
<dbReference type="OrthoDB" id="9610195at2759"/>
<comment type="similarity">
    <text evidence="9">Belongs to the WD repeat DCAF12 family.</text>
</comment>
<feature type="compositionally biased region" description="Polar residues" evidence="11">
    <location>
        <begin position="29"/>
        <end position="38"/>
    </location>
</feature>
<evidence type="ECO:0000256" key="9">
    <source>
        <dbReference type="ARBA" id="ARBA00038022"/>
    </source>
</evidence>
<comment type="caution">
    <text evidence="13">The sequence shown here is derived from an EMBL/GenBank/DDBJ whole genome shotgun (WGS) entry which is preliminary data.</text>
</comment>
<dbReference type="GO" id="GO:0005737">
    <property type="term" value="C:cytoplasm"/>
    <property type="evidence" value="ECO:0007669"/>
    <property type="project" value="UniProtKB-SubCell"/>
</dbReference>
<evidence type="ECO:0000256" key="7">
    <source>
        <dbReference type="ARBA" id="ARBA00022786"/>
    </source>
</evidence>
<evidence type="ECO:0000256" key="3">
    <source>
        <dbReference type="ARBA" id="ARBA00004906"/>
    </source>
</evidence>
<proteinExistence type="inferred from homology"/>
<evidence type="ECO:0000256" key="6">
    <source>
        <dbReference type="ARBA" id="ARBA00022737"/>
    </source>
</evidence>
<keyword evidence="4" id="KW-0963">Cytoplasm</keyword>
<reference evidence="13" key="1">
    <citation type="submission" date="2021-11" db="EMBL/GenBank/DDBJ databases">
        <authorList>
            <person name="Schell T."/>
        </authorList>
    </citation>
    <scope>NUCLEOTIDE SEQUENCE</scope>
    <source>
        <strain evidence="13">M5</strain>
    </source>
</reference>
<evidence type="ECO:0000256" key="2">
    <source>
        <dbReference type="ARBA" id="ARBA00004496"/>
    </source>
</evidence>
<keyword evidence="14" id="KW-1185">Reference proteome</keyword>
<dbReference type="SUPFAM" id="SSF50978">
    <property type="entry name" value="WD40 repeat-like"/>
    <property type="match status" value="1"/>
</dbReference>
<gene>
    <name evidence="13" type="ORF">DGAL_LOCUS762</name>
</gene>
<dbReference type="InterPro" id="IPR015943">
    <property type="entry name" value="WD40/YVTN_repeat-like_dom_sf"/>
</dbReference>
<comment type="pathway">
    <text evidence="3">Protein modification; protein ubiquitination.</text>
</comment>
<evidence type="ECO:0000313" key="13">
    <source>
        <dbReference type="EMBL" id="CAH0098676.1"/>
    </source>
</evidence>
<evidence type="ECO:0000256" key="8">
    <source>
        <dbReference type="ARBA" id="ARBA00023242"/>
    </source>
</evidence>
<dbReference type="GO" id="GO:0080008">
    <property type="term" value="C:Cul4-RING E3 ubiquitin ligase complex"/>
    <property type="evidence" value="ECO:0007669"/>
    <property type="project" value="TreeGrafter"/>
</dbReference>
<dbReference type="InterPro" id="IPR036322">
    <property type="entry name" value="WD40_repeat_dom_sf"/>
</dbReference>
<keyword evidence="6" id="KW-0677">Repeat</keyword>
<keyword evidence="7" id="KW-0833">Ubl conjugation pathway</keyword>
<dbReference type="Pfam" id="PF23760">
    <property type="entry name" value="Beta-prop_DCAF12"/>
    <property type="match status" value="2"/>
</dbReference>
<dbReference type="PROSITE" id="PS50082">
    <property type="entry name" value="WD_REPEATS_2"/>
    <property type="match status" value="1"/>
</dbReference>
<protein>
    <recommendedName>
        <fullName evidence="12">DDB1- and CUL4-associated factor 12 beta-propeller domain-containing protein</fullName>
    </recommendedName>
</protein>
<evidence type="ECO:0000313" key="14">
    <source>
        <dbReference type="Proteomes" id="UP000789390"/>
    </source>
</evidence>
<dbReference type="InterPro" id="IPR056151">
    <property type="entry name" value="Beta-prop_DCAF12"/>
</dbReference>
<sequence length="462" mass="51777">MARVVKKAVYGTLPSSGRVQLPLHRESSRISPGQNNITLDREDSQSETSSSSGNSSVECSPRRRDEYLRYEDSDEEETYPTSSKISHSFVDLVSQRSLGHGHPASVNLEYGTRHLLTNGNFREHQIQLGEMNKIFCSQWLNGHQIVFGSKCNRLSVYDLNKKELFSIPLLRSLQNRQPESQCGIHALAINPSQTILATGAENTNDIAFYSLPTFDPLAIGEGAHSDWMFDLKWLDDCFLVSGSRDTTMALWKLEDAYHPKVINFKALSVKRCKTAEKVRALAFNKRDVEIAALSLNGYIHLWKADTFKQTGSQKLHHGMENVCLGYQEERNLYAVGSRSHTTILDARSLQQIQNKNIASLYPTCGIRSVSFRGDILSIGTGTGSILFYDLRTSKYMLYKDTTREIVFKTNTGWVAADDSPQAMARYTPAIYTHCYDGSGTRLFAAGGPLAVERRGNYASIWS</sequence>
<organism evidence="13 14">
    <name type="scientific">Daphnia galeata</name>
    <dbReference type="NCBI Taxonomy" id="27404"/>
    <lineage>
        <taxon>Eukaryota</taxon>
        <taxon>Metazoa</taxon>
        <taxon>Ecdysozoa</taxon>
        <taxon>Arthropoda</taxon>
        <taxon>Crustacea</taxon>
        <taxon>Branchiopoda</taxon>
        <taxon>Diplostraca</taxon>
        <taxon>Cladocera</taxon>
        <taxon>Anomopoda</taxon>
        <taxon>Daphniidae</taxon>
        <taxon>Daphnia</taxon>
    </lineage>
</organism>
<evidence type="ECO:0000259" key="12">
    <source>
        <dbReference type="Pfam" id="PF23760"/>
    </source>
</evidence>
<dbReference type="Gene3D" id="2.130.10.10">
    <property type="entry name" value="YVTN repeat-like/Quinoprotein amine dehydrogenase"/>
    <property type="match status" value="2"/>
</dbReference>
<dbReference type="GO" id="GO:0005634">
    <property type="term" value="C:nucleus"/>
    <property type="evidence" value="ECO:0007669"/>
    <property type="project" value="UniProtKB-SubCell"/>
</dbReference>
<feature type="compositionally biased region" description="Low complexity" evidence="11">
    <location>
        <begin position="46"/>
        <end position="59"/>
    </location>
</feature>
<dbReference type="PANTHER" id="PTHR19860">
    <property type="entry name" value="DDB1- AND CUL4-ASSOCIATED FACTOR 12-RELATED"/>
    <property type="match status" value="1"/>
</dbReference>
<dbReference type="InterPro" id="IPR001680">
    <property type="entry name" value="WD40_rpt"/>
</dbReference>